<dbReference type="NCBIfam" id="TIGR01353">
    <property type="entry name" value="dGTP_triPase"/>
    <property type="match status" value="1"/>
</dbReference>
<dbReference type="EMBL" id="JAGDYP010000010">
    <property type="protein sequence ID" value="MBO1884972.1"/>
    <property type="molecule type" value="Genomic_DNA"/>
</dbReference>
<dbReference type="InterPro" id="IPR003607">
    <property type="entry name" value="HD/PDEase_dom"/>
</dbReference>
<dbReference type="Proteomes" id="UP000681610">
    <property type="component" value="Unassembled WGS sequence"/>
</dbReference>
<evidence type="ECO:0000259" key="2">
    <source>
        <dbReference type="SMART" id="SM00471"/>
    </source>
</evidence>
<dbReference type="SMART" id="SM00471">
    <property type="entry name" value="HDc"/>
    <property type="match status" value="1"/>
</dbReference>
<dbReference type="Gene3D" id="1.10.3550.10">
    <property type="entry name" value="eoxyguanosinetriphosphate triphosphohydrolase domain-like"/>
    <property type="match status" value="1"/>
</dbReference>
<dbReference type="Pfam" id="PF13286">
    <property type="entry name" value="HD_assoc"/>
    <property type="match status" value="1"/>
</dbReference>
<dbReference type="RefSeq" id="WP_208059372.1">
    <property type="nucleotide sequence ID" value="NZ_JAGDYP010000010.1"/>
</dbReference>
<dbReference type="InterPro" id="IPR026875">
    <property type="entry name" value="PHydrolase_assoc_dom"/>
</dbReference>
<proteinExistence type="predicted"/>
<sequence length="447" mass="50454">MIWENLLSLNKYGDTTTRPRLKEDETRLSFDMDYDRVVFSSAFRSLQDKTQVIPLSKTGFVHTRLTHSIEVSVVGRSLGRSVGKHLLAKYPHLRELGYQTNDFGAIVAAAAVAHDIGNPPFGHSGEKAIGEFFQYKKGADLKSLLTAKQYADLCNFEGNANGFRILNETRMGVEGGLRLTYATLGAFTKYPKESLPVQPTDNVEDKKYGFFQEDKAFFKEVAESLGLKSNSNNEDLRYARHPLAFLVEAADDICYTIIDFEDGINLGLIPESLALEYMEGIIQERINRNKYEQLQTKEERIAYLRAVAIGTLIQEATDIFLANEAAILQGDFHQSLLKLSQYKAQIDKIISYSVQHIYQSDEVVEKEVQGYVILQHLLDIFFTAIINEEKGKVTSFDKLLLKKLPEKYHQKGTLYQKVMAITCYIASLTDSKAVELHLKTASSSKNI</sequence>
<dbReference type="InterPro" id="IPR027432">
    <property type="entry name" value="dGTP_triphosphohydrolase_C"/>
</dbReference>
<reference evidence="3 4" key="1">
    <citation type="submission" date="2021-03" db="EMBL/GenBank/DDBJ databases">
        <title>Isolation and description of Capnocytophaga bilenii sp. nov., a novel Capnocytophaga species, isolated from a gingivitis subject.</title>
        <authorList>
            <person name="Antezack A."/>
            <person name="Monnet-Corti V."/>
            <person name="La Scola B."/>
        </authorList>
    </citation>
    <scope>NUCLEOTIDE SEQUENCE [LARGE SCALE GENOMIC DNA]</scope>
    <source>
        <strain evidence="3 4">Marseille-Q4570</strain>
    </source>
</reference>
<evidence type="ECO:0000313" key="4">
    <source>
        <dbReference type="Proteomes" id="UP000681610"/>
    </source>
</evidence>
<name>A0ABS3Q0R0_9FLAO</name>
<keyword evidence="1" id="KW-0378">Hydrolase</keyword>
<protein>
    <submittedName>
        <fullName evidence="3">DNTP triphosphohydrolase</fullName>
    </submittedName>
</protein>
<dbReference type="InterPro" id="IPR006261">
    <property type="entry name" value="dGTPase"/>
</dbReference>
<keyword evidence="4" id="KW-1185">Reference proteome</keyword>
<dbReference type="SUPFAM" id="SSF109604">
    <property type="entry name" value="HD-domain/PDEase-like"/>
    <property type="match status" value="1"/>
</dbReference>
<dbReference type="InterPro" id="IPR050135">
    <property type="entry name" value="dGTPase-like"/>
</dbReference>
<dbReference type="PANTHER" id="PTHR11373:SF32">
    <property type="entry name" value="DEOXYGUANOSINETRIPHOSPHATE TRIPHOSPHOHYDROLASE"/>
    <property type="match status" value="1"/>
</dbReference>
<evidence type="ECO:0000256" key="1">
    <source>
        <dbReference type="ARBA" id="ARBA00022801"/>
    </source>
</evidence>
<feature type="domain" description="HD/PDEase" evidence="2">
    <location>
        <begin position="60"/>
        <end position="265"/>
    </location>
</feature>
<dbReference type="InterPro" id="IPR023293">
    <property type="entry name" value="dGTP_triP_hydro_central_sf"/>
</dbReference>
<accession>A0ABS3Q0R0</accession>
<evidence type="ECO:0000313" key="3">
    <source>
        <dbReference type="EMBL" id="MBO1884972.1"/>
    </source>
</evidence>
<dbReference type="PANTHER" id="PTHR11373">
    <property type="entry name" value="DEOXYNUCLEOSIDE TRIPHOSPHATE TRIPHOSPHOHYDROLASE"/>
    <property type="match status" value="1"/>
</dbReference>
<dbReference type="Pfam" id="PF01966">
    <property type="entry name" value="HD"/>
    <property type="match status" value="1"/>
</dbReference>
<comment type="caution">
    <text evidence="3">The sequence shown here is derived from an EMBL/GenBank/DDBJ whole genome shotgun (WGS) entry which is preliminary data.</text>
</comment>
<gene>
    <name evidence="3" type="primary">dgt</name>
    <name evidence="3" type="ORF">J4N46_11260</name>
</gene>
<dbReference type="InterPro" id="IPR006674">
    <property type="entry name" value="HD_domain"/>
</dbReference>
<dbReference type="Gene3D" id="1.10.3410.10">
    <property type="entry name" value="putative deoxyguanosinetriphosphate triphosphohydrolase like domain"/>
    <property type="match status" value="1"/>
</dbReference>
<organism evidence="3 4">
    <name type="scientific">Capnocytophaga bilenii</name>
    <dbReference type="NCBI Taxonomy" id="2819369"/>
    <lineage>
        <taxon>Bacteria</taxon>
        <taxon>Pseudomonadati</taxon>
        <taxon>Bacteroidota</taxon>
        <taxon>Flavobacteriia</taxon>
        <taxon>Flavobacteriales</taxon>
        <taxon>Flavobacteriaceae</taxon>
        <taxon>Capnocytophaga</taxon>
    </lineage>
</organism>
<dbReference type="Gene3D" id="1.10.3210.10">
    <property type="entry name" value="Hypothetical protein af1432"/>
    <property type="match status" value="1"/>
</dbReference>